<dbReference type="Pfam" id="PF00133">
    <property type="entry name" value="tRNA-synt_1"/>
    <property type="match status" value="1"/>
</dbReference>
<evidence type="ECO:0000256" key="5">
    <source>
        <dbReference type="ARBA" id="ARBA00022598"/>
    </source>
</evidence>
<evidence type="ECO:0000256" key="2">
    <source>
        <dbReference type="ARBA" id="ARBA00005594"/>
    </source>
</evidence>
<dbReference type="AlphaFoldDB" id="R0HQ67"/>
<evidence type="ECO:0000256" key="10">
    <source>
        <dbReference type="ARBA" id="ARBA00029936"/>
    </source>
</evidence>
<dbReference type="GO" id="GO:0005524">
    <property type="term" value="F:ATP binding"/>
    <property type="evidence" value="ECO:0007669"/>
    <property type="project" value="UniProtKB-KW"/>
</dbReference>
<evidence type="ECO:0000256" key="12">
    <source>
        <dbReference type="SAM" id="MobiDB-lite"/>
    </source>
</evidence>
<feature type="region of interest" description="Disordered" evidence="12">
    <location>
        <begin position="45"/>
        <end position="80"/>
    </location>
</feature>
<dbReference type="InterPro" id="IPR009008">
    <property type="entry name" value="Val/Leu/Ile-tRNA-synth_edit"/>
</dbReference>
<dbReference type="GO" id="GO:0004832">
    <property type="term" value="F:valine-tRNA ligase activity"/>
    <property type="evidence" value="ECO:0007669"/>
    <property type="project" value="UniProtKB-EC"/>
</dbReference>
<dbReference type="InterPro" id="IPR014729">
    <property type="entry name" value="Rossmann-like_a/b/a_fold"/>
</dbReference>
<dbReference type="InterPro" id="IPR033705">
    <property type="entry name" value="Anticodon_Ia_Val"/>
</dbReference>
<evidence type="ECO:0000256" key="7">
    <source>
        <dbReference type="ARBA" id="ARBA00022840"/>
    </source>
</evidence>
<evidence type="ECO:0000313" key="15">
    <source>
        <dbReference type="EMBL" id="EOA26088.1"/>
    </source>
</evidence>
<dbReference type="Gene3D" id="3.90.740.10">
    <property type="entry name" value="Valyl/Leucyl/Isoleucyl-tRNA synthetase, editing domain"/>
    <property type="match status" value="1"/>
</dbReference>
<keyword evidence="8" id="KW-0648">Protein biosynthesis</keyword>
<comment type="subcellular location">
    <subcellularLocation>
        <location evidence="1">Cytoplasm</location>
    </subcellularLocation>
</comment>
<feature type="domain" description="Methionyl/Valyl/Leucyl/Isoleucyl-tRNA synthetase anticodon-binding" evidence="14">
    <location>
        <begin position="739"/>
        <end position="886"/>
    </location>
</feature>
<dbReference type="eggNOG" id="KOG0432">
    <property type="taxonomic scope" value="Eukaryota"/>
</dbReference>
<evidence type="ECO:0000256" key="11">
    <source>
        <dbReference type="ARBA" id="ARBA00047552"/>
    </source>
</evidence>
<dbReference type="FunFam" id="3.40.50.620:FF:000020">
    <property type="entry name" value="Valine--tRNA ligase, mitochondrial"/>
    <property type="match status" value="1"/>
</dbReference>
<dbReference type="FunFam" id="3.40.50.620:FF:000078">
    <property type="entry name" value="Valine--tRNA ligase, mitochondrial"/>
    <property type="match status" value="1"/>
</dbReference>
<keyword evidence="5" id="KW-0436">Ligase</keyword>
<dbReference type="SUPFAM" id="SSF50677">
    <property type="entry name" value="ValRS/IleRS/LeuRS editing domain"/>
    <property type="match status" value="1"/>
</dbReference>
<evidence type="ECO:0000256" key="4">
    <source>
        <dbReference type="ARBA" id="ARBA00022490"/>
    </source>
</evidence>
<evidence type="ECO:0000256" key="6">
    <source>
        <dbReference type="ARBA" id="ARBA00022741"/>
    </source>
</evidence>
<keyword evidence="16" id="KW-1185">Reference proteome</keyword>
<evidence type="ECO:0000256" key="1">
    <source>
        <dbReference type="ARBA" id="ARBA00004496"/>
    </source>
</evidence>
<dbReference type="PANTHER" id="PTHR11946:SF113">
    <property type="entry name" value="VALINE--TRNA LIGASE"/>
    <property type="match status" value="1"/>
</dbReference>
<evidence type="ECO:0000313" key="16">
    <source>
        <dbReference type="Proteomes" id="UP000029121"/>
    </source>
</evidence>
<dbReference type="Gene3D" id="1.10.730.10">
    <property type="entry name" value="Isoleucyl-tRNA Synthetase, Domain 1"/>
    <property type="match status" value="1"/>
</dbReference>
<dbReference type="EMBL" id="KB870809">
    <property type="protein sequence ID" value="EOA26088.1"/>
    <property type="molecule type" value="Genomic_DNA"/>
</dbReference>
<comment type="similarity">
    <text evidence="2">Belongs to the class-I aminoacyl-tRNA synthetase family.</text>
</comment>
<sequence length="949" mass="109173">MSDSEKQILTEKELQRKNKNEAKSREKELRKQKALEKAKLAEELKVVAKQEQGGTKSSKKSMKKIADSEDDPETPFGEKKRLSSLMAKQYTPAAVEKSWYEWWEQSGFFKADAKSSKPAFVIILPPPNVTGILHTGHALTSAIEDTIIRWKRMSGFNALWIPATDHAGIATQVVVEKDIMSKRGLSRHDLGREEFLKEVWKWKNQSGNTIMAQQRRLGASLDWSRECFTMDEQRSKAVTEAFVRLYKEGLIYRDNRMVNWDCSLRSAISKDEVTPIEIKERTLLEVPGYEKPVESGLLTLFAYLLEDGSGEVVVATTGVETMLGDTAIAVHPNDERYKHLHGKFVITPAHDTEDFKAGKRHNLEYINIFTDDGKVNTNGGPEFAGMPRFTAREAVVEALKKKGLYRGAKNNEMKLGRCSRNNDVIEPMIKPQWYVNCQVMGKKALDVAINDENRKLEFIQRHYTEEWRRWLEKIHDWCISRQLWWGHRIPAWYATLEEDQFTDFGSYNDHWIVARNEDEARKEADHRFSGKQFELSQDPDVLDTWFSSGLSPLSNLGWPDETDDLKAFYPTCVLETGHDILFFWVARMVMLCMQLSGDVPFSKVYMHPMVRDAHGRKVSKSLCNGIDPLEVINGETLDGLHKRLETSIFNPKQLLAAKEGHTKDFPEGIPECGADALRFALVSYTALSDRINMDILRVVGYREWCNKLWNAVRFGMMNLSDGYTPVLTLHPETMPLSCQWILSSLNKAISKTVDSLNAYELSNAANAVYAWWKYQFCDVYIEASKPYFNKPEYALERTHAQHALWVCLETGLRLLHPFMPFVTEELWQRLPWPKDCERKASIMICDYPSPIENWRNVKVETEMEMILATVKALRAKRAELLEKQRNERLPAFALCQNESTLEIVQSYELEIRTLANLSSLENLPPNINEENMTKLAKILQEIDLETLQK</sequence>
<dbReference type="GO" id="GO:0005829">
    <property type="term" value="C:cytosol"/>
    <property type="evidence" value="ECO:0007669"/>
    <property type="project" value="TreeGrafter"/>
</dbReference>
<dbReference type="InterPro" id="IPR002303">
    <property type="entry name" value="Valyl-tRNA_ligase"/>
</dbReference>
<dbReference type="SUPFAM" id="SSF47323">
    <property type="entry name" value="Anticodon-binding domain of a subclass of class I aminoacyl-tRNA synthetases"/>
    <property type="match status" value="1"/>
</dbReference>
<evidence type="ECO:0000259" key="14">
    <source>
        <dbReference type="Pfam" id="PF08264"/>
    </source>
</evidence>
<keyword evidence="9" id="KW-0030">Aminoacyl-tRNA synthetase</keyword>
<dbReference type="InterPro" id="IPR002300">
    <property type="entry name" value="aa-tRNA-synth_Ia"/>
</dbReference>
<dbReference type="Gene3D" id="3.40.50.620">
    <property type="entry name" value="HUPs"/>
    <property type="match status" value="2"/>
</dbReference>
<dbReference type="PANTHER" id="PTHR11946">
    <property type="entry name" value="VALYL-TRNA SYNTHETASES"/>
    <property type="match status" value="1"/>
</dbReference>
<dbReference type="FunFam" id="1.10.730.10:FF:000009">
    <property type="entry name" value="Valine--tRNA ligase, mitochondrial"/>
    <property type="match status" value="1"/>
</dbReference>
<feature type="domain" description="Aminoacyl-tRNA synthetase class Ia" evidence="13">
    <location>
        <begin position="99"/>
        <end position="693"/>
    </location>
</feature>
<accession>R0HQ67</accession>
<organism evidence="15 16">
    <name type="scientific">Capsella rubella</name>
    <dbReference type="NCBI Taxonomy" id="81985"/>
    <lineage>
        <taxon>Eukaryota</taxon>
        <taxon>Viridiplantae</taxon>
        <taxon>Streptophyta</taxon>
        <taxon>Embryophyta</taxon>
        <taxon>Tracheophyta</taxon>
        <taxon>Spermatophyta</taxon>
        <taxon>Magnoliopsida</taxon>
        <taxon>eudicotyledons</taxon>
        <taxon>Gunneridae</taxon>
        <taxon>Pentapetalae</taxon>
        <taxon>rosids</taxon>
        <taxon>malvids</taxon>
        <taxon>Brassicales</taxon>
        <taxon>Brassicaceae</taxon>
        <taxon>Camelineae</taxon>
        <taxon>Capsella</taxon>
    </lineage>
</organism>
<dbReference type="Proteomes" id="UP000029121">
    <property type="component" value="Unassembled WGS sequence"/>
</dbReference>
<keyword evidence="4" id="KW-0963">Cytoplasm</keyword>
<reference evidence="16" key="1">
    <citation type="journal article" date="2013" name="Nat. Genet.">
        <title>The Capsella rubella genome and the genomic consequences of rapid mating system evolution.</title>
        <authorList>
            <person name="Slotte T."/>
            <person name="Hazzouri K.M."/>
            <person name="Agren J.A."/>
            <person name="Koenig D."/>
            <person name="Maumus F."/>
            <person name="Guo Y.L."/>
            <person name="Steige K."/>
            <person name="Platts A.E."/>
            <person name="Escobar J.S."/>
            <person name="Newman L.K."/>
            <person name="Wang W."/>
            <person name="Mandakova T."/>
            <person name="Vello E."/>
            <person name="Smith L.M."/>
            <person name="Henz S.R."/>
            <person name="Steffen J."/>
            <person name="Takuno S."/>
            <person name="Brandvain Y."/>
            <person name="Coop G."/>
            <person name="Andolfatto P."/>
            <person name="Hu T.T."/>
            <person name="Blanchette M."/>
            <person name="Clark R.M."/>
            <person name="Quesneville H."/>
            <person name="Nordborg M."/>
            <person name="Gaut B.S."/>
            <person name="Lysak M.A."/>
            <person name="Jenkins J."/>
            <person name="Grimwood J."/>
            <person name="Chapman J."/>
            <person name="Prochnik S."/>
            <person name="Shu S."/>
            <person name="Rokhsar D."/>
            <person name="Schmutz J."/>
            <person name="Weigel D."/>
            <person name="Wright S.I."/>
        </authorList>
    </citation>
    <scope>NUCLEOTIDE SEQUENCE [LARGE SCALE GENOMIC DNA]</scope>
    <source>
        <strain evidence="16">cv. Monte Gargano</strain>
    </source>
</reference>
<evidence type="ECO:0000256" key="3">
    <source>
        <dbReference type="ARBA" id="ARBA00013169"/>
    </source>
</evidence>
<dbReference type="Pfam" id="PF08264">
    <property type="entry name" value="Anticodon_1"/>
    <property type="match status" value="1"/>
</dbReference>
<evidence type="ECO:0000256" key="9">
    <source>
        <dbReference type="ARBA" id="ARBA00023146"/>
    </source>
</evidence>
<dbReference type="InterPro" id="IPR009080">
    <property type="entry name" value="tRNAsynth_Ia_anticodon-bd"/>
</dbReference>
<evidence type="ECO:0000259" key="13">
    <source>
        <dbReference type="Pfam" id="PF00133"/>
    </source>
</evidence>
<evidence type="ECO:0000256" key="8">
    <source>
        <dbReference type="ARBA" id="ARBA00022917"/>
    </source>
</evidence>
<dbReference type="CDD" id="cd07962">
    <property type="entry name" value="Anticodon_Ia_Val"/>
    <property type="match status" value="1"/>
</dbReference>
<name>R0HQ67_9BRAS</name>
<dbReference type="CDD" id="cd00817">
    <property type="entry name" value="ValRS_core"/>
    <property type="match status" value="1"/>
</dbReference>
<comment type="catalytic activity">
    <reaction evidence="11">
        <text>tRNA(Val) + L-valine + ATP = L-valyl-tRNA(Val) + AMP + diphosphate</text>
        <dbReference type="Rhea" id="RHEA:10704"/>
        <dbReference type="Rhea" id="RHEA-COMP:9672"/>
        <dbReference type="Rhea" id="RHEA-COMP:9708"/>
        <dbReference type="ChEBI" id="CHEBI:30616"/>
        <dbReference type="ChEBI" id="CHEBI:33019"/>
        <dbReference type="ChEBI" id="CHEBI:57762"/>
        <dbReference type="ChEBI" id="CHEBI:78442"/>
        <dbReference type="ChEBI" id="CHEBI:78537"/>
        <dbReference type="ChEBI" id="CHEBI:456215"/>
        <dbReference type="EC" id="6.1.1.9"/>
    </reaction>
</comment>
<protein>
    <recommendedName>
        <fullName evidence="3">valine--tRNA ligase</fullName>
        <ecNumber evidence="3">6.1.1.9</ecNumber>
    </recommendedName>
    <alternativeName>
        <fullName evidence="10">Valyl-tRNA synthetase</fullName>
    </alternativeName>
</protein>
<keyword evidence="6" id="KW-0547">Nucleotide-binding</keyword>
<dbReference type="PRINTS" id="PR00986">
    <property type="entry name" value="TRNASYNTHVAL"/>
</dbReference>
<gene>
    <name evidence="15" type="ORF">CARUB_v10019509mg</name>
</gene>
<feature type="region of interest" description="Disordered" evidence="12">
    <location>
        <begin position="1"/>
        <end position="33"/>
    </location>
</feature>
<dbReference type="SUPFAM" id="SSF52374">
    <property type="entry name" value="Nucleotidylyl transferase"/>
    <property type="match status" value="1"/>
</dbReference>
<keyword evidence="7" id="KW-0067">ATP-binding</keyword>
<dbReference type="STRING" id="81985.R0HQ67"/>
<dbReference type="GO" id="GO:0006438">
    <property type="term" value="P:valyl-tRNA aminoacylation"/>
    <property type="evidence" value="ECO:0007669"/>
    <property type="project" value="InterPro"/>
</dbReference>
<proteinExistence type="inferred from homology"/>
<dbReference type="EC" id="6.1.1.9" evidence="3"/>
<dbReference type="InterPro" id="IPR013155">
    <property type="entry name" value="M/V/L/I-tRNA-synth_anticd-bd"/>
</dbReference>
<dbReference type="GO" id="GO:0002161">
    <property type="term" value="F:aminoacyl-tRNA deacylase activity"/>
    <property type="evidence" value="ECO:0007669"/>
    <property type="project" value="InterPro"/>
</dbReference>